<dbReference type="PANTHER" id="PTHR43431">
    <property type="entry name" value="OXIDOREDUCTASE, SHORT CHAIN DEHYDROGENASE/REDUCTASE FAMILY (AFU_ORTHOLOGUE AFUA_5G14000)"/>
    <property type="match status" value="1"/>
</dbReference>
<evidence type="ECO:0000313" key="1">
    <source>
        <dbReference type="EMBL" id="GAA3382908.1"/>
    </source>
</evidence>
<gene>
    <name evidence="1" type="ORF">GCM10020369_06680</name>
</gene>
<dbReference type="EMBL" id="BAAAYN010000004">
    <property type="protein sequence ID" value="GAA3382908.1"/>
    <property type="molecule type" value="Genomic_DNA"/>
</dbReference>
<dbReference type="PANTHER" id="PTHR43431:SF7">
    <property type="entry name" value="OXIDOREDUCTASE, SHORT CHAIN DEHYDROGENASE_REDUCTASE FAMILY (AFU_ORTHOLOGUE AFUA_5G14000)"/>
    <property type="match status" value="1"/>
</dbReference>
<dbReference type="SUPFAM" id="SSF51735">
    <property type="entry name" value="NAD(P)-binding Rossmann-fold domains"/>
    <property type="match status" value="1"/>
</dbReference>
<dbReference type="InterPro" id="IPR036291">
    <property type="entry name" value="NAD(P)-bd_dom_sf"/>
</dbReference>
<dbReference type="Proteomes" id="UP001501676">
    <property type="component" value="Unassembled WGS sequence"/>
</dbReference>
<dbReference type="RefSeq" id="WP_345726439.1">
    <property type="nucleotide sequence ID" value="NZ_BAAAYN010000004.1"/>
</dbReference>
<dbReference type="Pfam" id="PF00106">
    <property type="entry name" value="adh_short"/>
    <property type="match status" value="1"/>
</dbReference>
<organism evidence="1 2">
    <name type="scientific">Cryptosporangium minutisporangium</name>
    <dbReference type="NCBI Taxonomy" id="113569"/>
    <lineage>
        <taxon>Bacteria</taxon>
        <taxon>Bacillati</taxon>
        <taxon>Actinomycetota</taxon>
        <taxon>Actinomycetes</taxon>
        <taxon>Cryptosporangiales</taxon>
        <taxon>Cryptosporangiaceae</taxon>
        <taxon>Cryptosporangium</taxon>
    </lineage>
</organism>
<sequence length="231" mass="23743">MPTLAVFGAGPAFGLSVAHRFGREGYGVTLVGRNPGTLASLTESLRAADVPVETAVADLTDRDRLREVVQTIGTPDVTVYSPGDVSRLPVAALDLSAEELETWLPLHLLSPVALTRALLPGLLARGSGSLIVALGSAVRVTDPLLASVATAQAGLLKYLHGVATSAGPRGVDVHGLLIGSLIERSAAAALVDQGHFAEQLAEAPPRVSPDTLADRAFSLVGQVDTVEVGPL</sequence>
<accession>A0ABP6SQS7</accession>
<proteinExistence type="predicted"/>
<protein>
    <submittedName>
        <fullName evidence="1">SDR family NAD(P)-dependent oxidoreductase</fullName>
    </submittedName>
</protein>
<comment type="caution">
    <text evidence="1">The sequence shown here is derived from an EMBL/GenBank/DDBJ whole genome shotgun (WGS) entry which is preliminary data.</text>
</comment>
<evidence type="ECO:0000313" key="2">
    <source>
        <dbReference type="Proteomes" id="UP001501676"/>
    </source>
</evidence>
<dbReference type="Gene3D" id="3.40.50.720">
    <property type="entry name" value="NAD(P)-binding Rossmann-like Domain"/>
    <property type="match status" value="1"/>
</dbReference>
<name>A0ABP6SQS7_9ACTN</name>
<dbReference type="InterPro" id="IPR002347">
    <property type="entry name" value="SDR_fam"/>
</dbReference>
<keyword evidence="2" id="KW-1185">Reference proteome</keyword>
<reference evidence="2" key="1">
    <citation type="journal article" date="2019" name="Int. J. Syst. Evol. Microbiol.">
        <title>The Global Catalogue of Microorganisms (GCM) 10K type strain sequencing project: providing services to taxonomists for standard genome sequencing and annotation.</title>
        <authorList>
            <consortium name="The Broad Institute Genomics Platform"/>
            <consortium name="The Broad Institute Genome Sequencing Center for Infectious Disease"/>
            <person name="Wu L."/>
            <person name="Ma J."/>
        </authorList>
    </citation>
    <scope>NUCLEOTIDE SEQUENCE [LARGE SCALE GENOMIC DNA]</scope>
    <source>
        <strain evidence="2">JCM 9458</strain>
    </source>
</reference>